<feature type="domain" description="DUF559" evidence="1">
    <location>
        <begin position="193"/>
        <end position="255"/>
    </location>
</feature>
<keyword evidence="2" id="KW-0540">Nuclease</keyword>
<organism evidence="2 3">
    <name type="scientific">Solirubrobacter ginsenosidimutans</name>
    <dbReference type="NCBI Taxonomy" id="490573"/>
    <lineage>
        <taxon>Bacteria</taxon>
        <taxon>Bacillati</taxon>
        <taxon>Actinomycetota</taxon>
        <taxon>Thermoleophilia</taxon>
        <taxon>Solirubrobacterales</taxon>
        <taxon>Solirubrobacteraceae</taxon>
        <taxon>Solirubrobacter</taxon>
    </lineage>
</organism>
<accession>A0A9X3S1V8</accession>
<proteinExistence type="predicted"/>
<dbReference type="Proteomes" id="UP001149140">
    <property type="component" value="Unassembled WGS sequence"/>
</dbReference>
<keyword evidence="3" id="KW-1185">Reference proteome</keyword>
<dbReference type="AlphaFoldDB" id="A0A9X3S1V8"/>
<evidence type="ECO:0000313" key="3">
    <source>
        <dbReference type="Proteomes" id="UP001149140"/>
    </source>
</evidence>
<keyword evidence="2" id="KW-0378">Hydrolase</keyword>
<dbReference type="InterPro" id="IPR007569">
    <property type="entry name" value="DUF559"/>
</dbReference>
<dbReference type="Gene3D" id="3.40.960.10">
    <property type="entry name" value="VSR Endonuclease"/>
    <property type="match status" value="1"/>
</dbReference>
<dbReference type="GO" id="GO:0004519">
    <property type="term" value="F:endonuclease activity"/>
    <property type="evidence" value="ECO:0007669"/>
    <property type="project" value="UniProtKB-KW"/>
</dbReference>
<keyword evidence="2" id="KW-0255">Endonuclease</keyword>
<sequence>MSKRVARGALHRRYPGVYSFGPGELSPEAEAMAAVLAVGDGVLCNRPAATLLRISRFRSSVPHVLVTRRHRPVEGIVIHHCRDLDPRDVTVHRGIPMTTVPRILLDLGEDHTVWQVTNVIHEAAFRKCFDVAATRRMLARSTGRRGVALVERAIALHLAGSAGTKSALEDAFIALATDLPEPLVNTIHEGEELDFLWPDCRLNVEVDGPGHRRPAVRRDDARRDHKLKAAGYTVVRLTDIEVQRAPEAALQKVLRNWPTSIVLRGSCA</sequence>
<protein>
    <submittedName>
        <fullName evidence="2">Endonuclease domain-containing protein</fullName>
    </submittedName>
</protein>
<comment type="caution">
    <text evidence="2">The sequence shown here is derived from an EMBL/GenBank/DDBJ whole genome shotgun (WGS) entry which is preliminary data.</text>
</comment>
<name>A0A9X3S1V8_9ACTN</name>
<evidence type="ECO:0000313" key="2">
    <source>
        <dbReference type="EMBL" id="MDA0162854.1"/>
    </source>
</evidence>
<dbReference type="EMBL" id="JAPDOD010000021">
    <property type="protein sequence ID" value="MDA0162854.1"/>
    <property type="molecule type" value="Genomic_DNA"/>
</dbReference>
<dbReference type="Pfam" id="PF04480">
    <property type="entry name" value="DUF559"/>
    <property type="match status" value="1"/>
</dbReference>
<evidence type="ECO:0000259" key="1">
    <source>
        <dbReference type="Pfam" id="PF04480"/>
    </source>
</evidence>
<reference evidence="2" key="1">
    <citation type="submission" date="2022-10" db="EMBL/GenBank/DDBJ databases">
        <title>The WGS of Solirubrobacter ginsenosidimutans DSM 21036.</title>
        <authorList>
            <person name="Jiang Z."/>
        </authorList>
    </citation>
    <scope>NUCLEOTIDE SEQUENCE</scope>
    <source>
        <strain evidence="2">DSM 21036</strain>
    </source>
</reference>
<gene>
    <name evidence="2" type="ORF">OM076_21450</name>
</gene>
<dbReference type="RefSeq" id="WP_270042094.1">
    <property type="nucleotide sequence ID" value="NZ_JAPDOD010000021.1"/>
</dbReference>